<evidence type="ECO:0000259" key="2">
    <source>
        <dbReference type="Pfam" id="PF13439"/>
    </source>
</evidence>
<dbReference type="Pfam" id="PF13439">
    <property type="entry name" value="Glyco_transf_4"/>
    <property type="match status" value="1"/>
</dbReference>
<reference evidence="3 4" key="1">
    <citation type="submission" date="2020-08" db="EMBL/GenBank/DDBJ databases">
        <title>Genomic Encyclopedia of Type Strains, Phase IV (KMG-IV): sequencing the most valuable type-strain genomes for metagenomic binning, comparative biology and taxonomic classification.</title>
        <authorList>
            <person name="Goeker M."/>
        </authorList>
    </citation>
    <scope>NUCLEOTIDE SEQUENCE [LARGE SCALE GENOMIC DNA]</scope>
    <source>
        <strain evidence="3 4">DSM 29050</strain>
    </source>
</reference>
<dbReference type="AlphaFoldDB" id="A0A840B009"/>
<dbReference type="InterPro" id="IPR001296">
    <property type="entry name" value="Glyco_trans_1"/>
</dbReference>
<evidence type="ECO:0000259" key="1">
    <source>
        <dbReference type="Pfam" id="PF00534"/>
    </source>
</evidence>
<dbReference type="InterPro" id="IPR028098">
    <property type="entry name" value="Glyco_trans_4-like_N"/>
</dbReference>
<protein>
    <submittedName>
        <fullName evidence="3">Glycosyltransferase involved in cell wall biosynthesis</fullName>
    </submittedName>
</protein>
<organism evidence="3 4">
    <name type="scientific">Sphingorhabdus rigui</name>
    <dbReference type="NCBI Taxonomy" id="1282858"/>
    <lineage>
        <taxon>Bacteria</taxon>
        <taxon>Pseudomonadati</taxon>
        <taxon>Pseudomonadota</taxon>
        <taxon>Alphaproteobacteria</taxon>
        <taxon>Sphingomonadales</taxon>
        <taxon>Sphingomonadaceae</taxon>
        <taxon>Sphingorhabdus</taxon>
    </lineage>
</organism>
<dbReference type="SUPFAM" id="SSF53756">
    <property type="entry name" value="UDP-Glycosyltransferase/glycogen phosphorylase"/>
    <property type="match status" value="1"/>
</dbReference>
<evidence type="ECO:0000313" key="3">
    <source>
        <dbReference type="EMBL" id="MBB3943999.1"/>
    </source>
</evidence>
<dbReference type="RefSeq" id="WP_344672483.1">
    <property type="nucleotide sequence ID" value="NZ_BAABBG010000003.1"/>
</dbReference>
<sequence>MHQPQNILLCCEQYPPSIGGVQEVMRQIAERLAAMGHQVTVATSQHPDRAFDVIRNGVRVVSFDISGNAVKGMTGDIGKYQKFLRESDFDAILIKAAQQWSFDACVNVLNDLRARKTFIPCGFSALHDPKYTEYYAEMPNWLKKFDALIFYSNTYHDIQFARQHGLDQLHVVPNGVDEREFFSDNVPAAGAGLGLPNDTMLLLTVGTLIIPKGHWEVIKAYRRAIIDRPSCLVINGNRPREFLLRKIVRSIRDAARGYLPLSITIKFFNMMATIGAQQKSIKLVDLERGQLVSLYREADLFVFGSHVEYSPLVLFESAAAGTPFISNDVGNAKEIADWTGLGTVVCGETRVEMDVVAVDDTLLARQLENACNSLTKIPMDEMFQRFTDSGLTWAQIATKYWVIMKGSSVA</sequence>
<feature type="domain" description="Glycosyltransferase subfamily 4-like N-terminal" evidence="2">
    <location>
        <begin position="18"/>
        <end position="178"/>
    </location>
</feature>
<comment type="caution">
    <text evidence="3">The sequence shown here is derived from an EMBL/GenBank/DDBJ whole genome shotgun (WGS) entry which is preliminary data.</text>
</comment>
<dbReference type="Gene3D" id="3.40.50.2000">
    <property type="entry name" value="Glycogen Phosphorylase B"/>
    <property type="match status" value="2"/>
</dbReference>
<dbReference type="InterPro" id="IPR050194">
    <property type="entry name" value="Glycosyltransferase_grp1"/>
</dbReference>
<feature type="domain" description="Glycosyl transferase family 1" evidence="1">
    <location>
        <begin position="279"/>
        <end position="344"/>
    </location>
</feature>
<accession>A0A840B009</accession>
<gene>
    <name evidence="3" type="ORF">GGR91_002268</name>
</gene>
<dbReference type="Pfam" id="PF00534">
    <property type="entry name" value="Glycos_transf_1"/>
    <property type="match status" value="1"/>
</dbReference>
<dbReference type="PANTHER" id="PTHR45947">
    <property type="entry name" value="SULFOQUINOVOSYL TRANSFERASE SQD2"/>
    <property type="match status" value="1"/>
</dbReference>
<name>A0A840B009_9SPHN</name>
<dbReference type="GO" id="GO:0016757">
    <property type="term" value="F:glycosyltransferase activity"/>
    <property type="evidence" value="ECO:0007669"/>
    <property type="project" value="InterPro"/>
</dbReference>
<evidence type="ECO:0000313" key="4">
    <source>
        <dbReference type="Proteomes" id="UP000581447"/>
    </source>
</evidence>
<keyword evidence="4" id="KW-1185">Reference proteome</keyword>
<dbReference type="Proteomes" id="UP000581447">
    <property type="component" value="Unassembled WGS sequence"/>
</dbReference>
<dbReference type="PANTHER" id="PTHR45947:SF3">
    <property type="entry name" value="SULFOQUINOVOSYL TRANSFERASE SQD2"/>
    <property type="match status" value="1"/>
</dbReference>
<proteinExistence type="predicted"/>
<dbReference type="CDD" id="cd03801">
    <property type="entry name" value="GT4_PimA-like"/>
    <property type="match status" value="1"/>
</dbReference>
<keyword evidence="3" id="KW-0808">Transferase</keyword>
<dbReference type="EMBL" id="JACIEA010000004">
    <property type="protein sequence ID" value="MBB3943999.1"/>
    <property type="molecule type" value="Genomic_DNA"/>
</dbReference>